<dbReference type="InterPro" id="IPR046879">
    <property type="entry name" value="KANL3/Tex30_Abhydrolase"/>
</dbReference>
<gene>
    <name evidence="2" type="ORF">V6243_11410</name>
</gene>
<organism evidence="2 3">
    <name type="scientific">Cobetia marina</name>
    <name type="common">Deleya marina</name>
    <dbReference type="NCBI Taxonomy" id="28258"/>
    <lineage>
        <taxon>Bacteria</taxon>
        <taxon>Pseudomonadati</taxon>
        <taxon>Pseudomonadota</taxon>
        <taxon>Gammaproteobacteria</taxon>
        <taxon>Oceanospirillales</taxon>
        <taxon>Halomonadaceae</taxon>
        <taxon>Cobetia</taxon>
    </lineage>
</organism>
<dbReference type="InterPro" id="IPR026555">
    <property type="entry name" value="NSL3/Tex30"/>
</dbReference>
<comment type="caution">
    <text evidence="2">The sequence shown here is derived from an EMBL/GenBank/DDBJ whole genome shotgun (WGS) entry which is preliminary data.</text>
</comment>
<dbReference type="EMBL" id="JBAKAP010000011">
    <property type="protein sequence ID" value="MEL0617441.1"/>
    <property type="molecule type" value="Genomic_DNA"/>
</dbReference>
<dbReference type="Gene3D" id="3.40.50.1820">
    <property type="entry name" value="alpha/beta hydrolase"/>
    <property type="match status" value="1"/>
</dbReference>
<evidence type="ECO:0000313" key="3">
    <source>
        <dbReference type="Proteomes" id="UP001378242"/>
    </source>
</evidence>
<proteinExistence type="predicted"/>
<reference evidence="2 3" key="1">
    <citation type="submission" date="2024-02" db="EMBL/GenBank/DDBJ databases">
        <title>Bacteria isolated from the canopy kelp, Nereocystis luetkeana.</title>
        <authorList>
            <person name="Pfister C.A."/>
            <person name="Younker I.T."/>
            <person name="Light S.H."/>
        </authorList>
    </citation>
    <scope>NUCLEOTIDE SEQUENCE [LARGE SCALE GENOMIC DNA]</scope>
    <source>
        <strain evidence="2 3">TI.5.07</strain>
    </source>
</reference>
<dbReference type="PANTHER" id="PTHR13136">
    <property type="entry name" value="TESTIS DEVELOPMENT PROTEIN PRTD"/>
    <property type="match status" value="1"/>
</dbReference>
<dbReference type="Proteomes" id="UP001378242">
    <property type="component" value="Unassembled WGS sequence"/>
</dbReference>
<dbReference type="GO" id="GO:0016787">
    <property type="term" value="F:hydrolase activity"/>
    <property type="evidence" value="ECO:0007669"/>
    <property type="project" value="UniProtKB-KW"/>
</dbReference>
<dbReference type="InterPro" id="IPR029058">
    <property type="entry name" value="AB_hydrolase_fold"/>
</dbReference>
<accession>A0ABU9GGX3</accession>
<name>A0ABU9GGX3_COBMA</name>
<evidence type="ECO:0000313" key="2">
    <source>
        <dbReference type="EMBL" id="MEL0617441.1"/>
    </source>
</evidence>
<evidence type="ECO:0000259" key="1">
    <source>
        <dbReference type="Pfam" id="PF20408"/>
    </source>
</evidence>
<sequence length="276" mass="29957">MAAVPTPYAEEGFKVASFDAIADELEKRLELSEEALTARGPWRGWVASFGPLEIHGSPRQVILLHAHGAGAGRETDFHQQFGKACAHQGAAWLGFDFAYLVKMRCEARRRPPPRLPGLIEEMTRWHEALAASLAARASLATCPVLLGGKSMGSRVASHVVQELEGRGMPAPSSGPRRMSPLGWYALGYPFHPTGKPDTLRTGHLAAINAPGVICQGTRDPFGHREEVEGYGLPCTISLHWLEDGEHDFKPRKASGKTREGLIRSAVVAILAHPALR</sequence>
<keyword evidence="2" id="KW-0378">Hydrolase</keyword>
<dbReference type="Pfam" id="PF20408">
    <property type="entry name" value="Abhydrolase_11"/>
    <property type="match status" value="1"/>
</dbReference>
<dbReference type="SUPFAM" id="SSF53474">
    <property type="entry name" value="alpha/beta-Hydrolases"/>
    <property type="match status" value="1"/>
</dbReference>
<keyword evidence="3" id="KW-1185">Reference proteome</keyword>
<feature type="domain" description="KANL3/Tex30 alpha/beta hydrolase-like" evidence="1">
    <location>
        <begin position="61"/>
        <end position="271"/>
    </location>
</feature>
<dbReference type="RefSeq" id="WP_341542513.1">
    <property type="nucleotide sequence ID" value="NZ_JBAKAP010000011.1"/>
</dbReference>
<dbReference type="PANTHER" id="PTHR13136:SF11">
    <property type="entry name" value="TESTIS-EXPRESSED PROTEIN 30"/>
    <property type="match status" value="1"/>
</dbReference>
<protein>
    <submittedName>
        <fullName evidence="2">Alpha/beta family hydrolase</fullName>
    </submittedName>
</protein>